<feature type="domain" description="HTH lacI-type" evidence="4">
    <location>
        <begin position="3"/>
        <end position="59"/>
    </location>
</feature>
<organism evidence="5 6">
    <name type="scientific">Limnochorda pilosa</name>
    <dbReference type="NCBI Taxonomy" id="1555112"/>
    <lineage>
        <taxon>Bacteria</taxon>
        <taxon>Bacillati</taxon>
        <taxon>Bacillota</taxon>
        <taxon>Limnochordia</taxon>
        <taxon>Limnochordales</taxon>
        <taxon>Limnochordaceae</taxon>
        <taxon>Limnochorda</taxon>
    </lineage>
</organism>
<dbReference type="CDD" id="cd06267">
    <property type="entry name" value="PBP1_LacI_sugar_binding-like"/>
    <property type="match status" value="1"/>
</dbReference>
<dbReference type="PANTHER" id="PTHR30146">
    <property type="entry name" value="LACI-RELATED TRANSCRIPTIONAL REPRESSOR"/>
    <property type="match status" value="1"/>
</dbReference>
<keyword evidence="2" id="KW-0238">DNA-binding</keyword>
<dbReference type="Pfam" id="PF00356">
    <property type="entry name" value="LacI"/>
    <property type="match status" value="1"/>
</dbReference>
<dbReference type="SUPFAM" id="SSF47413">
    <property type="entry name" value="lambda repressor-like DNA-binding domains"/>
    <property type="match status" value="1"/>
</dbReference>
<dbReference type="GO" id="GO:0003700">
    <property type="term" value="F:DNA-binding transcription factor activity"/>
    <property type="evidence" value="ECO:0007669"/>
    <property type="project" value="TreeGrafter"/>
</dbReference>
<evidence type="ECO:0000256" key="1">
    <source>
        <dbReference type="ARBA" id="ARBA00023015"/>
    </source>
</evidence>
<reference evidence="6" key="1">
    <citation type="submission" date="2015-07" db="EMBL/GenBank/DDBJ databases">
        <title>Complete genome sequence and phylogenetic analysis of Limnochorda pilosa.</title>
        <authorList>
            <person name="Watanabe M."/>
            <person name="Kojima H."/>
            <person name="Fukui M."/>
        </authorList>
    </citation>
    <scope>NUCLEOTIDE SEQUENCE [LARGE SCALE GENOMIC DNA]</scope>
    <source>
        <strain evidence="6">HC45</strain>
    </source>
</reference>
<reference evidence="6" key="2">
    <citation type="journal article" date="2016" name="Int. J. Syst. Evol. Microbiol.">
        <title>Complete genome sequence and cell structure of Limnochorda pilosa, a Gram-negative spore-former within the phylum Firmicutes.</title>
        <authorList>
            <person name="Watanabe M."/>
            <person name="Kojima H."/>
            <person name="Fukui M."/>
        </authorList>
    </citation>
    <scope>NUCLEOTIDE SEQUENCE [LARGE SCALE GENOMIC DNA]</scope>
    <source>
        <strain evidence="6">HC45</strain>
    </source>
</reference>
<dbReference type="PANTHER" id="PTHR30146:SF109">
    <property type="entry name" value="HTH-TYPE TRANSCRIPTIONAL REGULATOR GALS"/>
    <property type="match status" value="1"/>
</dbReference>
<dbReference type="InterPro" id="IPR028082">
    <property type="entry name" value="Peripla_BP_I"/>
</dbReference>
<dbReference type="EMBL" id="AP014924">
    <property type="protein sequence ID" value="BAS26321.1"/>
    <property type="molecule type" value="Genomic_DNA"/>
</dbReference>
<dbReference type="Proteomes" id="UP000065807">
    <property type="component" value="Chromosome"/>
</dbReference>
<keyword evidence="6" id="KW-1185">Reference proteome</keyword>
<dbReference type="InterPro" id="IPR000843">
    <property type="entry name" value="HTH_LacI"/>
</dbReference>
<dbReference type="InterPro" id="IPR046335">
    <property type="entry name" value="LacI/GalR-like_sensor"/>
</dbReference>
<evidence type="ECO:0000256" key="2">
    <source>
        <dbReference type="ARBA" id="ARBA00023125"/>
    </source>
</evidence>
<dbReference type="GO" id="GO:0000976">
    <property type="term" value="F:transcription cis-regulatory region binding"/>
    <property type="evidence" value="ECO:0007669"/>
    <property type="project" value="TreeGrafter"/>
</dbReference>
<dbReference type="CDD" id="cd01392">
    <property type="entry name" value="HTH_LacI"/>
    <property type="match status" value="1"/>
</dbReference>
<dbReference type="PROSITE" id="PS50932">
    <property type="entry name" value="HTH_LACI_2"/>
    <property type="match status" value="1"/>
</dbReference>
<name>A0A0K2SGT2_LIMPI</name>
<dbReference type="InterPro" id="IPR010982">
    <property type="entry name" value="Lambda_DNA-bd_dom_sf"/>
</dbReference>
<evidence type="ECO:0000256" key="3">
    <source>
        <dbReference type="ARBA" id="ARBA00023163"/>
    </source>
</evidence>
<evidence type="ECO:0000259" key="4">
    <source>
        <dbReference type="PROSITE" id="PS50932"/>
    </source>
</evidence>
<accession>A0A0K2SGT2</accession>
<dbReference type="SUPFAM" id="SSF53822">
    <property type="entry name" value="Periplasmic binding protein-like I"/>
    <property type="match status" value="1"/>
</dbReference>
<protein>
    <recommendedName>
        <fullName evidence="4">HTH lacI-type domain-containing protein</fullName>
    </recommendedName>
</protein>
<sequence length="366" mass="39865">MAPRLNDVARVAGVSPTAVSLVLRGEHGSRVSAETARRIQEAARRLNYVPNRMARGLVTRRSGMIGLWVPFHGPLLLNFFLGQLLAGVQHVAQERGFDLVLYSEPQEAGARYGSIPAQRLASSSVIDGLLLVSTRYTTPESLHGNLDRLAELGMPFVVANHWPPVSSRYSCVGIAEDERIRLALNHLVGLGHQRILLLGGDPSSVTAQKAWQAFREQARAQSVDREWYDTAGGRWYLEGGYDESRAYTAVFRKLLAGSQATAILAMSDEMAIGALRALRERGMRVPADMSVMGCDDIILASYVDPPITTLRSPAFQMGVTAAEILLAQLNGDSRPQQVMLHSELVVRASTGPYGQREESPEAPAAP</sequence>
<dbReference type="STRING" id="1555112.LIP_0464"/>
<dbReference type="RefSeq" id="WP_068133777.1">
    <property type="nucleotide sequence ID" value="NZ_AP014924.1"/>
</dbReference>
<gene>
    <name evidence="5" type="ORF">LIP_0464</name>
</gene>
<dbReference type="OrthoDB" id="9775106at2"/>
<evidence type="ECO:0000313" key="6">
    <source>
        <dbReference type="Proteomes" id="UP000065807"/>
    </source>
</evidence>
<evidence type="ECO:0000313" key="5">
    <source>
        <dbReference type="EMBL" id="BAS26321.1"/>
    </source>
</evidence>
<dbReference type="AlphaFoldDB" id="A0A0K2SGT2"/>
<keyword evidence="1" id="KW-0805">Transcription regulation</keyword>
<dbReference type="Pfam" id="PF13377">
    <property type="entry name" value="Peripla_BP_3"/>
    <property type="match status" value="1"/>
</dbReference>
<dbReference type="Gene3D" id="3.40.50.2300">
    <property type="match status" value="2"/>
</dbReference>
<dbReference type="Gene3D" id="1.10.260.40">
    <property type="entry name" value="lambda repressor-like DNA-binding domains"/>
    <property type="match status" value="1"/>
</dbReference>
<dbReference type="SMART" id="SM00354">
    <property type="entry name" value="HTH_LACI"/>
    <property type="match status" value="1"/>
</dbReference>
<proteinExistence type="predicted"/>
<keyword evidence="3" id="KW-0804">Transcription</keyword>
<dbReference type="KEGG" id="lpil:LIP_0464"/>